<dbReference type="EMBL" id="JAKOGI010000022">
    <property type="protein sequence ID" value="KAJ8449364.1"/>
    <property type="molecule type" value="Genomic_DNA"/>
</dbReference>
<proteinExistence type="inferred from homology"/>
<comment type="similarity">
    <text evidence="2 9">Belongs to the cytochrome P450 family.</text>
</comment>
<name>A0A9Q1KUX4_9CARY</name>
<dbReference type="GO" id="GO:0004497">
    <property type="term" value="F:monooxygenase activity"/>
    <property type="evidence" value="ECO:0007669"/>
    <property type="project" value="UniProtKB-KW"/>
</dbReference>
<evidence type="ECO:0000313" key="12">
    <source>
        <dbReference type="Proteomes" id="UP001153076"/>
    </source>
</evidence>
<keyword evidence="7 9" id="KW-0503">Monooxygenase</keyword>
<comment type="cofactor">
    <cofactor evidence="1 8">
        <name>heme</name>
        <dbReference type="ChEBI" id="CHEBI:30413"/>
    </cofactor>
</comment>
<evidence type="ECO:0000256" key="3">
    <source>
        <dbReference type="ARBA" id="ARBA00022617"/>
    </source>
</evidence>
<accession>A0A9Q1KUX4</accession>
<dbReference type="GO" id="GO:0005506">
    <property type="term" value="F:iron ion binding"/>
    <property type="evidence" value="ECO:0007669"/>
    <property type="project" value="InterPro"/>
</dbReference>
<dbReference type="PANTHER" id="PTHR47951">
    <property type="entry name" value="OS08G0547900 PROTEIN"/>
    <property type="match status" value="1"/>
</dbReference>
<sequence length="637" mass="71416">MTSPPPSRGPHTACDARFSINYRRRAAAANQSFLSGPGRNRKFNGFSSDLASFSTVQSNHFSETSSIVKFNYLDLANHIHFAYFSASEQSIPSQLIEHLHQFVDSLPTLTTMLYKTGAIQWWLDSRNKTDEASRNILITLVFLVILWFISLVLKQSRVQPSSPPGPRGLPLVGYLPFLSPNLYRTFSELRNVYGSIFKIQIGTKLWIVISSPPLVAELVRDQDVTFANRDPTVASKIASFGPSDIAFSNYGHEWRKMRKIFVSEMLSNSRLDASYCLRKQQVHKMIADIYEKAGEVVDIGELAFVAIMNSVTSMVWGQILKGSKDAAVKAEFRPVLQEFMQLLAMPNISDFFPLLAGFDLQGIGRRMKAISLQCERIIDSAINHYNDLENNGQIDFLGYLLQLTKSDDPAMSLTIVQVKSMLMDIVIGGMDTSVTIVEWAMAEMLRHPKVMEEVQEELAKIVGLNSSVEEAHLSELKYLKAVVKETLRLHPPLPLLVPHCSSKPATVGGYMIPKGSQVFLNVRAIQTDPQLWESPLEFQPERFMRGSSAEAVDYWGNHLQFLPFGSGRRICPGIPLAERTVMHVLASLLHAFEWSLPHGVEFVDLSEKFGVVVKKEKPLVAVPSPRLSSLKLYSYSD</sequence>
<feature type="binding site" description="axial binding residue" evidence="8">
    <location>
        <position position="571"/>
    </location>
    <ligand>
        <name>heme</name>
        <dbReference type="ChEBI" id="CHEBI:30413"/>
    </ligand>
    <ligandPart>
        <name>Fe</name>
        <dbReference type="ChEBI" id="CHEBI:18248"/>
    </ligandPart>
</feature>
<dbReference type="InterPro" id="IPR002401">
    <property type="entry name" value="Cyt_P450_E_grp-I"/>
</dbReference>
<dbReference type="AlphaFoldDB" id="A0A9Q1KUX4"/>
<keyword evidence="3 8" id="KW-0349">Heme</keyword>
<evidence type="ECO:0000256" key="6">
    <source>
        <dbReference type="ARBA" id="ARBA00023004"/>
    </source>
</evidence>
<keyword evidence="6 8" id="KW-0408">Iron</keyword>
<evidence type="ECO:0000256" key="8">
    <source>
        <dbReference type="PIRSR" id="PIRSR602401-1"/>
    </source>
</evidence>
<keyword evidence="10" id="KW-1133">Transmembrane helix</keyword>
<dbReference type="Gene3D" id="1.10.630.10">
    <property type="entry name" value="Cytochrome P450"/>
    <property type="match status" value="1"/>
</dbReference>
<evidence type="ECO:0000256" key="7">
    <source>
        <dbReference type="ARBA" id="ARBA00023033"/>
    </source>
</evidence>
<dbReference type="PROSITE" id="PS00086">
    <property type="entry name" value="CYTOCHROME_P450"/>
    <property type="match status" value="1"/>
</dbReference>
<dbReference type="FunFam" id="1.10.630.10:FF:000126">
    <property type="entry name" value="Predicted protein"/>
    <property type="match status" value="1"/>
</dbReference>
<feature type="transmembrane region" description="Helical" evidence="10">
    <location>
        <begin position="136"/>
        <end position="153"/>
    </location>
</feature>
<keyword evidence="4 8" id="KW-0479">Metal-binding</keyword>
<dbReference type="PRINTS" id="PR00463">
    <property type="entry name" value="EP450I"/>
</dbReference>
<evidence type="ECO:0008006" key="13">
    <source>
        <dbReference type="Google" id="ProtNLM"/>
    </source>
</evidence>
<dbReference type="InterPro" id="IPR001128">
    <property type="entry name" value="Cyt_P450"/>
</dbReference>
<keyword evidence="10" id="KW-0812">Transmembrane</keyword>
<protein>
    <recommendedName>
        <fullName evidence="13">Cytochrome P450</fullName>
    </recommendedName>
</protein>
<evidence type="ECO:0000313" key="11">
    <source>
        <dbReference type="EMBL" id="KAJ8449364.1"/>
    </source>
</evidence>
<gene>
    <name evidence="11" type="ORF">Cgig2_002496</name>
</gene>
<evidence type="ECO:0000256" key="4">
    <source>
        <dbReference type="ARBA" id="ARBA00022723"/>
    </source>
</evidence>
<keyword evidence="10" id="KW-0472">Membrane</keyword>
<dbReference type="Proteomes" id="UP001153076">
    <property type="component" value="Unassembled WGS sequence"/>
</dbReference>
<evidence type="ECO:0000256" key="5">
    <source>
        <dbReference type="ARBA" id="ARBA00023002"/>
    </source>
</evidence>
<dbReference type="SUPFAM" id="SSF48264">
    <property type="entry name" value="Cytochrome P450"/>
    <property type="match status" value="1"/>
</dbReference>
<evidence type="ECO:0000256" key="10">
    <source>
        <dbReference type="SAM" id="Phobius"/>
    </source>
</evidence>
<dbReference type="PANTHER" id="PTHR47951:SF7">
    <property type="entry name" value="FLAVONOID 3',5'-HYDROXYLASE-LIKE ISOFORM X1"/>
    <property type="match status" value="1"/>
</dbReference>
<keyword evidence="12" id="KW-1185">Reference proteome</keyword>
<evidence type="ECO:0000256" key="9">
    <source>
        <dbReference type="RuleBase" id="RU000461"/>
    </source>
</evidence>
<comment type="caution">
    <text evidence="11">The sequence shown here is derived from an EMBL/GenBank/DDBJ whole genome shotgun (WGS) entry which is preliminary data.</text>
</comment>
<dbReference type="OrthoDB" id="2789670at2759"/>
<reference evidence="11" key="1">
    <citation type="submission" date="2022-04" db="EMBL/GenBank/DDBJ databases">
        <title>Carnegiea gigantea Genome sequencing and assembly v2.</title>
        <authorList>
            <person name="Copetti D."/>
            <person name="Sanderson M.J."/>
            <person name="Burquez A."/>
            <person name="Wojciechowski M.F."/>
        </authorList>
    </citation>
    <scope>NUCLEOTIDE SEQUENCE</scope>
    <source>
        <strain evidence="11">SGP5-SGP5p</strain>
        <tissue evidence="11">Aerial part</tissue>
    </source>
</reference>
<dbReference type="Pfam" id="PF00067">
    <property type="entry name" value="p450"/>
    <property type="match status" value="1"/>
</dbReference>
<dbReference type="PRINTS" id="PR00385">
    <property type="entry name" value="P450"/>
</dbReference>
<evidence type="ECO:0000256" key="2">
    <source>
        <dbReference type="ARBA" id="ARBA00010617"/>
    </source>
</evidence>
<dbReference type="InterPro" id="IPR017972">
    <property type="entry name" value="Cyt_P450_CS"/>
</dbReference>
<organism evidence="11 12">
    <name type="scientific">Carnegiea gigantea</name>
    <dbReference type="NCBI Taxonomy" id="171969"/>
    <lineage>
        <taxon>Eukaryota</taxon>
        <taxon>Viridiplantae</taxon>
        <taxon>Streptophyta</taxon>
        <taxon>Embryophyta</taxon>
        <taxon>Tracheophyta</taxon>
        <taxon>Spermatophyta</taxon>
        <taxon>Magnoliopsida</taxon>
        <taxon>eudicotyledons</taxon>
        <taxon>Gunneridae</taxon>
        <taxon>Pentapetalae</taxon>
        <taxon>Caryophyllales</taxon>
        <taxon>Cactineae</taxon>
        <taxon>Cactaceae</taxon>
        <taxon>Cactoideae</taxon>
        <taxon>Echinocereeae</taxon>
        <taxon>Carnegiea</taxon>
    </lineage>
</organism>
<dbReference type="GO" id="GO:0016705">
    <property type="term" value="F:oxidoreductase activity, acting on paired donors, with incorporation or reduction of molecular oxygen"/>
    <property type="evidence" value="ECO:0007669"/>
    <property type="project" value="InterPro"/>
</dbReference>
<evidence type="ECO:0000256" key="1">
    <source>
        <dbReference type="ARBA" id="ARBA00001971"/>
    </source>
</evidence>
<keyword evidence="5 9" id="KW-0560">Oxidoreductase</keyword>
<dbReference type="GO" id="GO:0020037">
    <property type="term" value="F:heme binding"/>
    <property type="evidence" value="ECO:0007669"/>
    <property type="project" value="InterPro"/>
</dbReference>
<dbReference type="InterPro" id="IPR036396">
    <property type="entry name" value="Cyt_P450_sf"/>
</dbReference>